<evidence type="ECO:0000313" key="4">
    <source>
        <dbReference type="Proteomes" id="UP000249571"/>
    </source>
</evidence>
<dbReference type="EMBL" id="LS483361">
    <property type="protein sequence ID" value="SQF66358.1"/>
    <property type="molecule type" value="Genomic_DNA"/>
</dbReference>
<feature type="compositionally biased region" description="Basic and acidic residues" evidence="1">
    <location>
        <begin position="130"/>
        <end position="141"/>
    </location>
</feature>
<evidence type="ECO:0000256" key="1">
    <source>
        <dbReference type="SAM" id="MobiDB-lite"/>
    </source>
</evidence>
<gene>
    <name evidence="3" type="ORF">NCTC6179_00518</name>
</gene>
<feature type="region of interest" description="Disordered" evidence="1">
    <location>
        <begin position="122"/>
        <end position="141"/>
    </location>
</feature>
<dbReference type="InterPro" id="IPR041352">
    <property type="entry name" value="Mtd_N"/>
</dbReference>
<dbReference type="SUPFAM" id="SSF69349">
    <property type="entry name" value="Phage fibre proteins"/>
    <property type="match status" value="1"/>
</dbReference>
<evidence type="ECO:0000313" key="3">
    <source>
        <dbReference type="EMBL" id="SQF66358.1"/>
    </source>
</evidence>
<dbReference type="AlphaFoldDB" id="A0A9X8XF04"/>
<dbReference type="Pfam" id="PF18454">
    <property type="entry name" value="Mtd_N"/>
    <property type="match status" value="1"/>
</dbReference>
<dbReference type="RefSeq" id="WP_111715395.1">
    <property type="nucleotide sequence ID" value="NZ_LR134316.1"/>
</dbReference>
<proteinExistence type="predicted"/>
<accession>A0A9X8XF04</accession>
<sequence length="437" mass="48170">MTLEERIPIKVLFDRKDASEWQSTNPVIDAGEMVVELDTHKLKVGDGKLNYNDLPYYEGPQGESVTKVQLSENGDLSVWIGDKETKLGNIKGQKGDKGTSITDITKDGETLTIKLSDDTQKTFNIPNGQKGDRGKSVESARVDESGHLRLKIEEEQEKDLGNVKGDKGDSITITDQQRVSEGVQLTFSDETKVVIPKGEKGDAGDVNGINLEDYVKKSELKSVDSADVKAINEFLGLSQKVFTSNYSYSDSLLKSYSNPSYSASWYVNESTKDVNVKDKVLITISNTTTRVDNYLELSVTYVGSNYVTATSTGKLLTTPGEVNVLTKEQIAAAYATKEHKHEINDVNGLQSALNHKANAQHSHSEYLEQSTADSLYLAKHEIEGYLSSYVRQGELQHQLNNIGKLKDEATGQYLSVRVVDKGSVPHDTSGMIVFERA</sequence>
<reference evidence="3 4" key="1">
    <citation type="submission" date="2018-06" db="EMBL/GenBank/DDBJ databases">
        <authorList>
            <consortium name="Pathogen Informatics"/>
            <person name="Doyle S."/>
        </authorList>
    </citation>
    <scope>NUCLEOTIDE SEQUENCE [LARGE SCALE GENOMIC DNA]</scope>
    <source>
        <strain evidence="3 4">NCTC6179</strain>
    </source>
</reference>
<dbReference type="Proteomes" id="UP000249571">
    <property type="component" value="Chromosome 1"/>
</dbReference>
<organism evidence="3 4">
    <name type="scientific">Streptococcus dysgalactiae subsp. equisimilis</name>
    <name type="common">Streptococcus equisimilis</name>
    <dbReference type="NCBI Taxonomy" id="119602"/>
    <lineage>
        <taxon>Bacteria</taxon>
        <taxon>Bacillati</taxon>
        <taxon>Bacillota</taxon>
        <taxon>Bacilli</taxon>
        <taxon>Lactobacillales</taxon>
        <taxon>Streptococcaceae</taxon>
        <taxon>Streptococcus</taxon>
    </lineage>
</organism>
<name>A0A9X8XF04_STREQ</name>
<protein>
    <submittedName>
        <fullName evidence="3">Phage protein</fullName>
    </submittedName>
</protein>
<feature type="domain" description="Major tropism determinant N-terminal" evidence="2">
    <location>
        <begin position="18"/>
        <end position="48"/>
    </location>
</feature>
<evidence type="ECO:0000259" key="2">
    <source>
        <dbReference type="Pfam" id="PF18454"/>
    </source>
</evidence>